<evidence type="ECO:0000313" key="2">
    <source>
        <dbReference type="EMBL" id="MFB9054148.1"/>
    </source>
</evidence>
<sequence length="275" mass="31947">MKTHLSVDKAITRGHLVINLPVMLIMFGIPGVTLYLFSEKSIPNWSIGISFLLGFALAWTYWSFAITKWRLWAFENVRNVHELKKSAIENGLIWADTKWFNKTEIKSAADKSKWKVLLKKFEKEDEYFEDRSLPIRTRVYFSKFKNTYDLILMLIGLSAGLFLLLKSDSYIVGTLLSLVGAYLAYKELKQVLNNTPQLIIDNKGIETTTATFKSWAEIKHEEVIMEGSGKTISFYLIYTYNNGSEKLLLDDFNMSPKNLETALRTYRIRYKKYVR</sequence>
<dbReference type="RefSeq" id="WP_382383596.1">
    <property type="nucleotide sequence ID" value="NZ_JBHMEZ010000012.1"/>
</dbReference>
<feature type="transmembrane region" description="Helical" evidence="1">
    <location>
        <begin position="16"/>
        <end position="36"/>
    </location>
</feature>
<proteinExistence type="predicted"/>
<feature type="transmembrane region" description="Helical" evidence="1">
    <location>
        <begin position="146"/>
        <end position="164"/>
    </location>
</feature>
<dbReference type="Proteomes" id="UP001589605">
    <property type="component" value="Unassembled WGS sequence"/>
</dbReference>
<reference evidence="2 3" key="1">
    <citation type="submission" date="2024-09" db="EMBL/GenBank/DDBJ databases">
        <authorList>
            <person name="Sun Q."/>
            <person name="Mori K."/>
        </authorList>
    </citation>
    <scope>NUCLEOTIDE SEQUENCE [LARGE SCALE GENOMIC DNA]</scope>
    <source>
        <strain evidence="2 3">CECT 8286</strain>
    </source>
</reference>
<keyword evidence="1" id="KW-0472">Membrane</keyword>
<name>A0ABV5F3Z8_9FLAO</name>
<gene>
    <name evidence="2" type="ORF">ACFFVB_13750</name>
</gene>
<feature type="transmembrane region" description="Helical" evidence="1">
    <location>
        <begin position="42"/>
        <end position="62"/>
    </location>
</feature>
<protein>
    <recommendedName>
        <fullName evidence="4">YcxB family protein</fullName>
    </recommendedName>
</protein>
<keyword evidence="3" id="KW-1185">Reference proteome</keyword>
<organism evidence="2 3">
    <name type="scientific">Formosa undariae</name>
    <dbReference type="NCBI Taxonomy" id="1325436"/>
    <lineage>
        <taxon>Bacteria</taxon>
        <taxon>Pseudomonadati</taxon>
        <taxon>Bacteroidota</taxon>
        <taxon>Flavobacteriia</taxon>
        <taxon>Flavobacteriales</taxon>
        <taxon>Flavobacteriaceae</taxon>
        <taxon>Formosa</taxon>
    </lineage>
</organism>
<keyword evidence="1" id="KW-1133">Transmembrane helix</keyword>
<dbReference type="EMBL" id="JBHMEZ010000012">
    <property type="protein sequence ID" value="MFB9054148.1"/>
    <property type="molecule type" value="Genomic_DNA"/>
</dbReference>
<comment type="caution">
    <text evidence="2">The sequence shown here is derived from an EMBL/GenBank/DDBJ whole genome shotgun (WGS) entry which is preliminary data.</text>
</comment>
<evidence type="ECO:0000256" key="1">
    <source>
        <dbReference type="SAM" id="Phobius"/>
    </source>
</evidence>
<keyword evidence="1" id="KW-0812">Transmembrane</keyword>
<accession>A0ABV5F3Z8</accession>
<evidence type="ECO:0000313" key="3">
    <source>
        <dbReference type="Proteomes" id="UP001589605"/>
    </source>
</evidence>
<evidence type="ECO:0008006" key="4">
    <source>
        <dbReference type="Google" id="ProtNLM"/>
    </source>
</evidence>